<dbReference type="NCBIfam" id="TIGR01947">
    <property type="entry name" value="rnfG"/>
    <property type="match status" value="1"/>
</dbReference>
<dbReference type="GO" id="GO:0005886">
    <property type="term" value="C:plasma membrane"/>
    <property type="evidence" value="ECO:0007669"/>
    <property type="project" value="UniProtKB-SubCell"/>
</dbReference>
<keyword evidence="2 6" id="KW-0597">Phosphoprotein</keyword>
<keyword evidence="3 6" id="KW-0285">Flavoprotein</keyword>
<dbReference type="PANTHER" id="PTHR36118:SF1">
    <property type="entry name" value="ION-TRANSLOCATING OXIDOREDUCTASE COMPLEX SUBUNIT G"/>
    <property type="match status" value="1"/>
</dbReference>
<dbReference type="Pfam" id="PF04205">
    <property type="entry name" value="FMN_bind"/>
    <property type="match status" value="1"/>
</dbReference>
<evidence type="ECO:0000256" key="3">
    <source>
        <dbReference type="ARBA" id="ARBA00022630"/>
    </source>
</evidence>
<reference evidence="8 9" key="1">
    <citation type="submission" date="2019-03" db="EMBL/GenBank/DDBJ databases">
        <title>Genomic Encyclopedia of Type Strains, Phase IV (KMG-IV): sequencing the most valuable type-strain genomes for metagenomic binning, comparative biology and taxonomic classification.</title>
        <authorList>
            <person name="Goeker M."/>
        </authorList>
    </citation>
    <scope>NUCLEOTIDE SEQUENCE [LARGE SCALE GENOMIC DNA]</scope>
    <source>
        <strain evidence="8 9">DSM 25488</strain>
    </source>
</reference>
<keyword evidence="5 6" id="KW-0249">Electron transport</keyword>
<comment type="similarity">
    <text evidence="6">Belongs to the RnfG family.</text>
</comment>
<protein>
    <recommendedName>
        <fullName evidence="6">Ion-translocating oxidoreductase complex subunit G</fullName>
        <ecNumber evidence="6">7.-.-.-</ecNumber>
    </recommendedName>
    <alternativeName>
        <fullName evidence="6">Rnf electron transport complex subunit G</fullName>
    </alternativeName>
</protein>
<dbReference type="AlphaFoldDB" id="A0A4R6XMK3"/>
<evidence type="ECO:0000256" key="6">
    <source>
        <dbReference type="HAMAP-Rule" id="MF_00479"/>
    </source>
</evidence>
<feature type="modified residue" description="FMN phosphoryl threonine" evidence="6">
    <location>
        <position position="179"/>
    </location>
</feature>
<proteinExistence type="inferred from homology"/>
<keyword evidence="4 6" id="KW-0288">FMN</keyword>
<dbReference type="SMART" id="SM00900">
    <property type="entry name" value="FMN_bind"/>
    <property type="match status" value="1"/>
</dbReference>
<dbReference type="NCBIfam" id="NF002519">
    <property type="entry name" value="PRK01908.1"/>
    <property type="match status" value="1"/>
</dbReference>
<dbReference type="GO" id="GO:0009055">
    <property type="term" value="F:electron transfer activity"/>
    <property type="evidence" value="ECO:0007669"/>
    <property type="project" value="InterPro"/>
</dbReference>
<dbReference type="InterPro" id="IPR010209">
    <property type="entry name" value="Ion_transpt_RnfG/RsxG"/>
</dbReference>
<evidence type="ECO:0000256" key="4">
    <source>
        <dbReference type="ARBA" id="ARBA00022643"/>
    </source>
</evidence>
<keyword evidence="6" id="KW-0472">Membrane</keyword>
<gene>
    <name evidence="6" type="primary">rnfG</name>
    <name evidence="8" type="ORF">C8D91_1804</name>
</gene>
<evidence type="ECO:0000256" key="2">
    <source>
        <dbReference type="ARBA" id="ARBA00022553"/>
    </source>
</evidence>
<comment type="function">
    <text evidence="6">Part of a membrane-bound complex that couples electron transfer with translocation of ions across the membrane.</text>
</comment>
<dbReference type="GO" id="GO:0022900">
    <property type="term" value="P:electron transport chain"/>
    <property type="evidence" value="ECO:0007669"/>
    <property type="project" value="UniProtKB-UniRule"/>
</dbReference>
<dbReference type="EC" id="7.-.-.-" evidence="6"/>
<keyword evidence="6" id="KW-0812">Transmembrane</keyword>
<comment type="caution">
    <text evidence="8">The sequence shown here is derived from an EMBL/GenBank/DDBJ whole genome shotgun (WGS) entry which is preliminary data.</text>
</comment>
<dbReference type="EMBL" id="SNZB01000003">
    <property type="protein sequence ID" value="TDR20826.1"/>
    <property type="molecule type" value="Genomic_DNA"/>
</dbReference>
<keyword evidence="6" id="KW-0997">Cell inner membrane</keyword>
<keyword evidence="6" id="KW-1278">Translocase</keyword>
<sequence length="209" mass="23024">MKAILNNKWMLPVILALMTLLTSALLMFSHEMTVDKIAAIKSENKLASLKKLLPANLIDNDLIADAIDIEEPVLLGHRHSEKLYLGKKNGQITVMGIPVTAQNGYSGDIDLLVGVLSNGQITAVEIINHKETPGLGDLIESRKSDWLLQFPNKSLNEPTTNQWLVKKDRGHFDQITAATITPRAVVGAIKKALLYHQTWLSANAEAFKP</sequence>
<comment type="cofactor">
    <cofactor evidence="6">
        <name>FMN</name>
        <dbReference type="ChEBI" id="CHEBI:58210"/>
    </cofactor>
</comment>
<dbReference type="PANTHER" id="PTHR36118">
    <property type="entry name" value="ION-TRANSLOCATING OXIDOREDUCTASE COMPLEX SUBUNIT G"/>
    <property type="match status" value="1"/>
</dbReference>
<comment type="subcellular location">
    <subcellularLocation>
        <location evidence="6">Cell inner membrane</location>
        <topology evidence="6">Single-pass membrane protein</topology>
    </subcellularLocation>
</comment>
<evidence type="ECO:0000256" key="1">
    <source>
        <dbReference type="ARBA" id="ARBA00022448"/>
    </source>
</evidence>
<evidence type="ECO:0000256" key="5">
    <source>
        <dbReference type="ARBA" id="ARBA00022982"/>
    </source>
</evidence>
<dbReference type="PIRSF" id="PIRSF006091">
    <property type="entry name" value="E_trnsport_RnfG"/>
    <property type="match status" value="1"/>
</dbReference>
<keyword evidence="1 6" id="KW-0813">Transport</keyword>
<dbReference type="RefSeq" id="WP_162846838.1">
    <property type="nucleotide sequence ID" value="NZ_NIHB01000001.1"/>
</dbReference>
<accession>A0A4R6XMK3</accession>
<dbReference type="Proteomes" id="UP000295724">
    <property type="component" value="Unassembled WGS sequence"/>
</dbReference>
<evidence type="ECO:0000313" key="9">
    <source>
        <dbReference type="Proteomes" id="UP000295724"/>
    </source>
</evidence>
<evidence type="ECO:0000313" key="8">
    <source>
        <dbReference type="EMBL" id="TDR20826.1"/>
    </source>
</evidence>
<dbReference type="InterPro" id="IPR007329">
    <property type="entry name" value="FMN-bd"/>
</dbReference>
<organism evidence="8 9">
    <name type="scientific">Marinicella litoralis</name>
    <dbReference type="NCBI Taxonomy" id="644220"/>
    <lineage>
        <taxon>Bacteria</taxon>
        <taxon>Pseudomonadati</taxon>
        <taxon>Pseudomonadota</taxon>
        <taxon>Gammaproteobacteria</taxon>
        <taxon>Lysobacterales</taxon>
        <taxon>Marinicellaceae</taxon>
        <taxon>Marinicella</taxon>
    </lineage>
</organism>
<dbReference type="GO" id="GO:0010181">
    <property type="term" value="F:FMN binding"/>
    <property type="evidence" value="ECO:0007669"/>
    <property type="project" value="InterPro"/>
</dbReference>
<keyword evidence="6" id="KW-1003">Cell membrane</keyword>
<dbReference type="HAMAP" id="MF_00479">
    <property type="entry name" value="RsxG_RnfG"/>
    <property type="match status" value="1"/>
</dbReference>
<keyword evidence="9" id="KW-1185">Reference proteome</keyword>
<evidence type="ECO:0000259" key="7">
    <source>
        <dbReference type="SMART" id="SM00900"/>
    </source>
</evidence>
<name>A0A4R6XMK3_9GAMM</name>
<feature type="domain" description="FMN-binding" evidence="7">
    <location>
        <begin position="104"/>
        <end position="196"/>
    </location>
</feature>
<keyword evidence="6" id="KW-1133">Transmembrane helix</keyword>
<comment type="subunit">
    <text evidence="6">The complex is composed of six subunits: RnfA, RnfB, RnfC, RnfD, RnfE and RnfG.</text>
</comment>